<gene>
    <name evidence="1" type="ORF">L210DRAFT_3648486</name>
</gene>
<name>A0AAD4BNF5_BOLED</name>
<accession>A0AAD4BNF5</accession>
<reference evidence="1" key="2">
    <citation type="journal article" date="2020" name="Nat. Commun.">
        <title>Large-scale genome sequencing of mycorrhizal fungi provides insights into the early evolution of symbiotic traits.</title>
        <authorList>
            <person name="Miyauchi S."/>
            <person name="Kiss E."/>
            <person name="Kuo A."/>
            <person name="Drula E."/>
            <person name="Kohler A."/>
            <person name="Sanchez-Garcia M."/>
            <person name="Morin E."/>
            <person name="Andreopoulos B."/>
            <person name="Barry K.W."/>
            <person name="Bonito G."/>
            <person name="Buee M."/>
            <person name="Carver A."/>
            <person name="Chen C."/>
            <person name="Cichocki N."/>
            <person name="Clum A."/>
            <person name="Culley D."/>
            <person name="Crous P.W."/>
            <person name="Fauchery L."/>
            <person name="Girlanda M."/>
            <person name="Hayes R.D."/>
            <person name="Keri Z."/>
            <person name="LaButti K."/>
            <person name="Lipzen A."/>
            <person name="Lombard V."/>
            <person name="Magnuson J."/>
            <person name="Maillard F."/>
            <person name="Murat C."/>
            <person name="Nolan M."/>
            <person name="Ohm R.A."/>
            <person name="Pangilinan J."/>
            <person name="Pereira M.F."/>
            <person name="Perotto S."/>
            <person name="Peter M."/>
            <person name="Pfister S."/>
            <person name="Riley R."/>
            <person name="Sitrit Y."/>
            <person name="Stielow J.B."/>
            <person name="Szollosi G."/>
            <person name="Zifcakova L."/>
            <person name="Stursova M."/>
            <person name="Spatafora J.W."/>
            <person name="Tedersoo L."/>
            <person name="Vaario L.M."/>
            <person name="Yamada A."/>
            <person name="Yan M."/>
            <person name="Wang P."/>
            <person name="Xu J."/>
            <person name="Bruns T."/>
            <person name="Baldrian P."/>
            <person name="Vilgalys R."/>
            <person name="Dunand C."/>
            <person name="Henrissat B."/>
            <person name="Grigoriev I.V."/>
            <person name="Hibbett D."/>
            <person name="Nagy L.G."/>
            <person name="Martin F.M."/>
        </authorList>
    </citation>
    <scope>NUCLEOTIDE SEQUENCE</scope>
    <source>
        <strain evidence="1">BED1</strain>
    </source>
</reference>
<reference evidence="1" key="1">
    <citation type="submission" date="2019-10" db="EMBL/GenBank/DDBJ databases">
        <authorList>
            <consortium name="DOE Joint Genome Institute"/>
            <person name="Kuo A."/>
            <person name="Miyauchi S."/>
            <person name="Kiss E."/>
            <person name="Drula E."/>
            <person name="Kohler A."/>
            <person name="Sanchez-Garcia M."/>
            <person name="Andreopoulos B."/>
            <person name="Barry K.W."/>
            <person name="Bonito G."/>
            <person name="Buee M."/>
            <person name="Carver A."/>
            <person name="Chen C."/>
            <person name="Cichocki N."/>
            <person name="Clum A."/>
            <person name="Culley D."/>
            <person name="Crous P.W."/>
            <person name="Fauchery L."/>
            <person name="Girlanda M."/>
            <person name="Hayes R."/>
            <person name="Keri Z."/>
            <person name="LaButti K."/>
            <person name="Lipzen A."/>
            <person name="Lombard V."/>
            <person name="Magnuson J."/>
            <person name="Maillard F."/>
            <person name="Morin E."/>
            <person name="Murat C."/>
            <person name="Nolan M."/>
            <person name="Ohm R."/>
            <person name="Pangilinan J."/>
            <person name="Pereira M."/>
            <person name="Perotto S."/>
            <person name="Peter M."/>
            <person name="Riley R."/>
            <person name="Sitrit Y."/>
            <person name="Stielow B."/>
            <person name="Szollosi G."/>
            <person name="Zifcakova L."/>
            <person name="Stursova M."/>
            <person name="Spatafora J.W."/>
            <person name="Tedersoo L."/>
            <person name="Vaario L.-M."/>
            <person name="Yamada A."/>
            <person name="Yan M."/>
            <person name="Wang P."/>
            <person name="Xu J."/>
            <person name="Bruns T."/>
            <person name="Baldrian P."/>
            <person name="Vilgalys R."/>
            <person name="Henrissat B."/>
            <person name="Grigoriev I.V."/>
            <person name="Hibbett D."/>
            <person name="Nagy L.G."/>
            <person name="Martin F.M."/>
        </authorList>
    </citation>
    <scope>NUCLEOTIDE SEQUENCE</scope>
    <source>
        <strain evidence="1">BED1</strain>
    </source>
</reference>
<dbReference type="AlphaFoldDB" id="A0AAD4BNF5"/>
<dbReference type="EMBL" id="WHUW01000024">
    <property type="protein sequence ID" value="KAF8435827.1"/>
    <property type="molecule type" value="Genomic_DNA"/>
</dbReference>
<evidence type="ECO:0000313" key="1">
    <source>
        <dbReference type="EMBL" id="KAF8435827.1"/>
    </source>
</evidence>
<evidence type="ECO:0000313" key="2">
    <source>
        <dbReference type="Proteomes" id="UP001194468"/>
    </source>
</evidence>
<sequence>MSKVSTKLEHLKVGDLIFADIIINRTDIADMSSKSATTSKAKQGKPVRRICLVLVPGKTSVQVTYVATFNESTTLPSTLDKAMWYPFMPATKEGSLEPLPAMSNGKAQWASLRSKQTIVKDPLDKLSDSVPATTVNLIKAKMKA</sequence>
<dbReference type="Proteomes" id="UP001194468">
    <property type="component" value="Unassembled WGS sequence"/>
</dbReference>
<protein>
    <submittedName>
        <fullName evidence="1">Uncharacterized protein</fullName>
    </submittedName>
</protein>
<comment type="caution">
    <text evidence="1">The sequence shown here is derived from an EMBL/GenBank/DDBJ whole genome shotgun (WGS) entry which is preliminary data.</text>
</comment>
<keyword evidence="2" id="KW-1185">Reference proteome</keyword>
<proteinExistence type="predicted"/>
<organism evidence="1 2">
    <name type="scientific">Boletus edulis BED1</name>
    <dbReference type="NCBI Taxonomy" id="1328754"/>
    <lineage>
        <taxon>Eukaryota</taxon>
        <taxon>Fungi</taxon>
        <taxon>Dikarya</taxon>
        <taxon>Basidiomycota</taxon>
        <taxon>Agaricomycotina</taxon>
        <taxon>Agaricomycetes</taxon>
        <taxon>Agaricomycetidae</taxon>
        <taxon>Boletales</taxon>
        <taxon>Boletineae</taxon>
        <taxon>Boletaceae</taxon>
        <taxon>Boletoideae</taxon>
        <taxon>Boletus</taxon>
    </lineage>
</organism>